<organism evidence="2 3">
    <name type="scientific">Mycolicibacterium fluoranthenivorans</name>
    <dbReference type="NCBI Taxonomy" id="258505"/>
    <lineage>
        <taxon>Bacteria</taxon>
        <taxon>Bacillati</taxon>
        <taxon>Actinomycetota</taxon>
        <taxon>Actinomycetes</taxon>
        <taxon>Mycobacteriales</taxon>
        <taxon>Mycobacteriaceae</taxon>
        <taxon>Mycolicibacterium</taxon>
    </lineage>
</organism>
<proteinExistence type="predicted"/>
<dbReference type="Proteomes" id="UP000547444">
    <property type="component" value="Unassembled WGS sequence"/>
</dbReference>
<evidence type="ECO:0000256" key="1">
    <source>
        <dbReference type="SAM" id="MobiDB-lite"/>
    </source>
</evidence>
<protein>
    <recommendedName>
        <fullName evidence="4">DUF4393 domain-containing protein</fullName>
    </recommendedName>
</protein>
<gene>
    <name evidence="2" type="ORF">FHU31_000892</name>
</gene>
<dbReference type="AlphaFoldDB" id="A0A7X5TWC3"/>
<name>A0A7X5TWC3_9MYCO</name>
<evidence type="ECO:0008006" key="4">
    <source>
        <dbReference type="Google" id="ProtNLM"/>
    </source>
</evidence>
<reference evidence="2 3" key="1">
    <citation type="submission" date="2020-03" db="EMBL/GenBank/DDBJ databases">
        <title>Sequencing the genomes of 1000 actinobacteria strains.</title>
        <authorList>
            <person name="Klenk H.-P."/>
        </authorList>
    </citation>
    <scope>NUCLEOTIDE SEQUENCE [LARGE SCALE GENOMIC DNA]</scope>
    <source>
        <strain evidence="2 3">DSM 44556</strain>
    </source>
</reference>
<sequence length="276" mass="29781">MAQDISKHVPDVDPDVGADITVDQPQNRDGHERRAFKLATPVGDLAVIIRTPRRRPLVPKRFDPFGIADRALDAAKVGFKLATWGEEQLATMVKNRLEQLDSAPRTAPSADPDAPESLNTKMGKLLDRALDQSTAGSQVELFHRLLDQLVADEARIVGALSDGSASPLVHVYSRSRNTGQPVLENACLIGRTANVALPNMVPQYVGHLLSLGLVEIGPEDPAKKADYEILMAEPMVLRAIKGASRGPLTARVEKQTLGLSGLGRGLWEAAMQQDGP</sequence>
<dbReference type="EMBL" id="JAANOW010000001">
    <property type="protein sequence ID" value="NIH93936.1"/>
    <property type="molecule type" value="Genomic_DNA"/>
</dbReference>
<dbReference type="Pfam" id="PF14337">
    <property type="entry name" value="Abi_alpha"/>
    <property type="match status" value="1"/>
</dbReference>
<feature type="compositionally biased region" description="Basic and acidic residues" evidence="1">
    <location>
        <begin position="1"/>
        <end position="11"/>
    </location>
</feature>
<evidence type="ECO:0000313" key="3">
    <source>
        <dbReference type="Proteomes" id="UP000547444"/>
    </source>
</evidence>
<dbReference type="InterPro" id="IPR025506">
    <property type="entry name" value="Abi_alpha"/>
</dbReference>
<keyword evidence="3" id="KW-1185">Reference proteome</keyword>
<dbReference type="RefSeq" id="WP_167156257.1">
    <property type="nucleotide sequence ID" value="NZ_JAANOW010000001.1"/>
</dbReference>
<comment type="caution">
    <text evidence="2">The sequence shown here is derived from an EMBL/GenBank/DDBJ whole genome shotgun (WGS) entry which is preliminary data.</text>
</comment>
<feature type="region of interest" description="Disordered" evidence="1">
    <location>
        <begin position="1"/>
        <end position="31"/>
    </location>
</feature>
<dbReference type="Gene3D" id="3.30.110.190">
    <property type="match status" value="1"/>
</dbReference>
<accession>A0A7X5TWC3</accession>
<evidence type="ECO:0000313" key="2">
    <source>
        <dbReference type="EMBL" id="NIH93936.1"/>
    </source>
</evidence>